<feature type="domain" description="DUF1543" evidence="1">
    <location>
        <begin position="16"/>
        <end position="65"/>
    </location>
</feature>
<comment type="caution">
    <text evidence="2">The sequence shown here is derived from an EMBL/GenBank/DDBJ whole genome shotgun (WGS) entry which is preliminary data.</text>
</comment>
<dbReference type="RefSeq" id="WP_067722865.1">
    <property type="nucleotide sequence ID" value="NZ_JABERI010000014.1"/>
</dbReference>
<evidence type="ECO:0000313" key="2">
    <source>
        <dbReference type="EMBL" id="NNH78423.1"/>
    </source>
</evidence>
<dbReference type="InterPro" id="IPR011440">
    <property type="entry name" value="DUF1543"/>
</dbReference>
<dbReference type="STRING" id="1977878.B9T23_10055"/>
<protein>
    <submittedName>
        <fullName evidence="2">DUF1543 domain-containing protein</fullName>
    </submittedName>
</protein>
<dbReference type="EMBL" id="JABERL010000033">
    <property type="protein sequence ID" value="NNH78423.1"/>
    <property type="molecule type" value="Genomic_DNA"/>
</dbReference>
<reference evidence="2 3" key="1">
    <citation type="submission" date="2020-04" db="EMBL/GenBank/DDBJ databases">
        <title>Acinetobacter Taxon 24.</title>
        <authorList>
            <person name="Nemec A."/>
            <person name="Radolfova-Krizova L."/>
            <person name="Higgins P.G."/>
            <person name="Spanelova P."/>
        </authorList>
    </citation>
    <scope>NUCLEOTIDE SEQUENCE [LARGE SCALE GENOMIC DNA]</scope>
    <source>
        <strain evidence="2 3">ANC 5380</strain>
    </source>
</reference>
<organism evidence="2 3">
    <name type="scientific">Acinetobacter terrae</name>
    <dbReference type="NCBI Taxonomy" id="2731247"/>
    <lineage>
        <taxon>Bacteria</taxon>
        <taxon>Pseudomonadati</taxon>
        <taxon>Pseudomonadota</taxon>
        <taxon>Gammaproteobacteria</taxon>
        <taxon>Moraxellales</taxon>
        <taxon>Moraxellaceae</taxon>
        <taxon>Acinetobacter</taxon>
        <taxon>Acinetobacter Taxon 24</taxon>
    </lineage>
</organism>
<dbReference type="Gene3D" id="3.10.20.10">
    <property type="match status" value="2"/>
</dbReference>
<proteinExistence type="predicted"/>
<evidence type="ECO:0000313" key="3">
    <source>
        <dbReference type="Proteomes" id="UP000569202"/>
    </source>
</evidence>
<accession>A0A7Y2WC47</accession>
<dbReference type="Proteomes" id="UP000569202">
    <property type="component" value="Unassembled WGS sequence"/>
</dbReference>
<gene>
    <name evidence="2" type="ORF">HLH17_12215</name>
</gene>
<dbReference type="AlphaFoldDB" id="A0A241VFQ0"/>
<sequence length="172" mass="19645">MPSLFIVMLGGRHARANTEVHDVVLAVGDSLEEVYPQLKNAWFGEQKGLHIDAWAQMNGVEFEGQKYQIQFSNAQPNSSEQKLFLINLGGYDAREFGELHRYILVVAQNAMLAKQRGKAYFAQHWQKQHTDRVLDVDDCIAIDQVHGRYVQLVEGEFSGNNWENTYLMLSES</sequence>
<accession>A0A241VFQ0</accession>
<dbReference type="Pfam" id="PF07566">
    <property type="entry name" value="DUF1543"/>
    <property type="match status" value="1"/>
</dbReference>
<name>A0A241VFQ0_9GAMM</name>
<evidence type="ECO:0000259" key="1">
    <source>
        <dbReference type="Pfam" id="PF07566"/>
    </source>
</evidence>